<comment type="caution">
    <text evidence="1">The sequence shown here is derived from an EMBL/GenBank/DDBJ whole genome shotgun (WGS) entry which is preliminary data.</text>
</comment>
<evidence type="ECO:0000313" key="1">
    <source>
        <dbReference type="EMBL" id="KAJ5597334.1"/>
    </source>
</evidence>
<dbReference type="AlphaFoldDB" id="A0AAD6GZX4"/>
<reference evidence="1" key="2">
    <citation type="submission" date="2023-01" db="EMBL/GenBank/DDBJ databases">
        <authorList>
            <person name="Petersen C."/>
        </authorList>
    </citation>
    <scope>NUCLEOTIDE SEQUENCE</scope>
    <source>
        <strain evidence="1">IBT 12815</strain>
    </source>
</reference>
<dbReference type="GO" id="GO:0004029">
    <property type="term" value="F:aldehyde dehydrogenase (NAD+) activity"/>
    <property type="evidence" value="ECO:0007669"/>
    <property type="project" value="TreeGrafter"/>
</dbReference>
<protein>
    <submittedName>
        <fullName evidence="1">Uncharacterized protein</fullName>
    </submittedName>
</protein>
<sequence>MYIISDEKCLLLYAVNIIINNATSIDQHVALNLISGIQKQREVTGQEAFFVQTTGLSAFDGNTNWPFGQIKNTDNVYDWEKQSKDTYVVRDVDRFVIEETKKAGITGFLVFPPMLHGRSDGAWNQHSPQLPALIKASIQNKQVYKFNENREAPLAHVSDIASFYGLLLEAIQRSDAIPTGERGCYFLASHVVQWSDIMDQLATNLHNRGLVATESTQIWPSDEMAAQSVGVPVKFAYSMWNASYVHLYDKLLHRIRRIVLPMDSQPESSL</sequence>
<dbReference type="PANTHER" id="PTHR48079:SF6">
    <property type="entry name" value="NAD(P)-BINDING DOMAIN-CONTAINING PROTEIN-RELATED"/>
    <property type="match status" value="1"/>
</dbReference>
<dbReference type="Proteomes" id="UP001213799">
    <property type="component" value="Unassembled WGS sequence"/>
</dbReference>
<organism evidence="1 2">
    <name type="scientific">Penicillium hordei</name>
    <dbReference type="NCBI Taxonomy" id="40994"/>
    <lineage>
        <taxon>Eukaryota</taxon>
        <taxon>Fungi</taxon>
        <taxon>Dikarya</taxon>
        <taxon>Ascomycota</taxon>
        <taxon>Pezizomycotina</taxon>
        <taxon>Eurotiomycetes</taxon>
        <taxon>Eurotiomycetidae</taxon>
        <taxon>Eurotiales</taxon>
        <taxon>Aspergillaceae</taxon>
        <taxon>Penicillium</taxon>
    </lineage>
</organism>
<proteinExistence type="predicted"/>
<reference evidence="1" key="1">
    <citation type="journal article" date="2023" name="IMA Fungus">
        <title>Comparative genomic study of the Penicillium genus elucidates a diverse pangenome and 15 lateral gene transfer events.</title>
        <authorList>
            <person name="Petersen C."/>
            <person name="Sorensen T."/>
            <person name="Nielsen M.R."/>
            <person name="Sondergaard T.E."/>
            <person name="Sorensen J.L."/>
            <person name="Fitzpatrick D.A."/>
            <person name="Frisvad J.C."/>
            <person name="Nielsen K.L."/>
        </authorList>
    </citation>
    <scope>NUCLEOTIDE SEQUENCE</scope>
    <source>
        <strain evidence="1">IBT 12815</strain>
    </source>
</reference>
<dbReference type="GO" id="GO:0005737">
    <property type="term" value="C:cytoplasm"/>
    <property type="evidence" value="ECO:0007669"/>
    <property type="project" value="TreeGrafter"/>
</dbReference>
<name>A0AAD6GZX4_9EURO</name>
<accession>A0AAD6GZX4</accession>
<dbReference type="GeneID" id="81588717"/>
<dbReference type="PANTHER" id="PTHR48079">
    <property type="entry name" value="PROTEIN YEEZ"/>
    <property type="match status" value="1"/>
</dbReference>
<keyword evidence="2" id="KW-1185">Reference proteome</keyword>
<dbReference type="EMBL" id="JAQJAE010000004">
    <property type="protein sequence ID" value="KAJ5597334.1"/>
    <property type="molecule type" value="Genomic_DNA"/>
</dbReference>
<evidence type="ECO:0000313" key="2">
    <source>
        <dbReference type="Proteomes" id="UP001213799"/>
    </source>
</evidence>
<dbReference type="InterPro" id="IPR051783">
    <property type="entry name" value="NAD(P)-dependent_oxidoreduct"/>
</dbReference>
<dbReference type="RefSeq" id="XP_056750551.1">
    <property type="nucleotide sequence ID" value="XM_056898475.1"/>
</dbReference>
<gene>
    <name evidence="1" type="ORF">N7537_007418</name>
</gene>